<dbReference type="EMBL" id="OX459939">
    <property type="protein sequence ID" value="CAI9170672.1"/>
    <property type="molecule type" value="Genomic_DNA"/>
</dbReference>
<name>A0ABN8Z9T8_RANTA</name>
<sequence length="118" mass="13699">MSLTLLCTWRPTSPPFEPYYQVNLSHKTKRMVAHLCHRGAKLFINVSYFYRRARTSSPRQSSNCANYYFFKTVGPLQAFTTFPSNKDKNHLNAKAQRLTQGERKEILEKPLDTLGCTH</sequence>
<gene>
    <name evidence="1" type="ORF">MRATA1EN1_LOCUS19634</name>
</gene>
<reference evidence="1" key="1">
    <citation type="submission" date="2023-04" db="EMBL/GenBank/DDBJ databases">
        <authorList>
            <consortium name="ELIXIR-Norway"/>
        </authorList>
    </citation>
    <scope>NUCLEOTIDE SEQUENCE [LARGE SCALE GENOMIC DNA]</scope>
</reference>
<proteinExistence type="predicted"/>
<keyword evidence="2" id="KW-1185">Reference proteome</keyword>
<dbReference type="Proteomes" id="UP001176941">
    <property type="component" value="Chromosome 3"/>
</dbReference>
<evidence type="ECO:0000313" key="2">
    <source>
        <dbReference type="Proteomes" id="UP001176941"/>
    </source>
</evidence>
<evidence type="ECO:0000313" key="1">
    <source>
        <dbReference type="EMBL" id="CAI9170672.1"/>
    </source>
</evidence>
<organism evidence="1 2">
    <name type="scientific">Rangifer tarandus platyrhynchus</name>
    <name type="common">Svalbard reindeer</name>
    <dbReference type="NCBI Taxonomy" id="3082113"/>
    <lineage>
        <taxon>Eukaryota</taxon>
        <taxon>Metazoa</taxon>
        <taxon>Chordata</taxon>
        <taxon>Craniata</taxon>
        <taxon>Vertebrata</taxon>
        <taxon>Euteleostomi</taxon>
        <taxon>Mammalia</taxon>
        <taxon>Eutheria</taxon>
        <taxon>Laurasiatheria</taxon>
        <taxon>Artiodactyla</taxon>
        <taxon>Ruminantia</taxon>
        <taxon>Pecora</taxon>
        <taxon>Cervidae</taxon>
        <taxon>Odocoileinae</taxon>
        <taxon>Rangifer</taxon>
    </lineage>
</organism>
<protein>
    <submittedName>
        <fullName evidence="1">Uncharacterized protein</fullName>
    </submittedName>
</protein>
<accession>A0ABN8Z9T8</accession>